<reference evidence="1" key="1">
    <citation type="submission" date="2019-08" db="EMBL/GenBank/DDBJ databases">
        <authorList>
            <person name="Kucharzyk K."/>
            <person name="Murdoch R.W."/>
            <person name="Higgins S."/>
            <person name="Loffler F."/>
        </authorList>
    </citation>
    <scope>NUCLEOTIDE SEQUENCE</scope>
</reference>
<name>A0A645ENH3_9ZZZZ</name>
<proteinExistence type="predicted"/>
<evidence type="ECO:0000313" key="1">
    <source>
        <dbReference type="EMBL" id="MPN02679.1"/>
    </source>
</evidence>
<dbReference type="AlphaFoldDB" id="A0A645ENH3"/>
<protein>
    <submittedName>
        <fullName evidence="1">Uncharacterized protein</fullName>
    </submittedName>
</protein>
<sequence length="136" mass="15584">MGRVEILSQFYVIISYACRNCRPVPELQLVAKIKRMIQFFEPGRIIIIILRIRPVDNHSLVRHKEVAYCGTEGDEIPTADKSGLCQVICTHSCFTQFYLDLAVVEYRRCSLCVLLIGISRLKRPVIEQFPCPDIIA</sequence>
<dbReference type="PROSITE" id="PS51257">
    <property type="entry name" value="PROKAR_LIPOPROTEIN"/>
    <property type="match status" value="1"/>
</dbReference>
<organism evidence="1">
    <name type="scientific">bioreactor metagenome</name>
    <dbReference type="NCBI Taxonomy" id="1076179"/>
    <lineage>
        <taxon>unclassified sequences</taxon>
        <taxon>metagenomes</taxon>
        <taxon>ecological metagenomes</taxon>
    </lineage>
</organism>
<accession>A0A645ENH3</accession>
<dbReference type="EMBL" id="VSSQ01048632">
    <property type="protein sequence ID" value="MPN02679.1"/>
    <property type="molecule type" value="Genomic_DNA"/>
</dbReference>
<gene>
    <name evidence="1" type="ORF">SDC9_149895</name>
</gene>
<comment type="caution">
    <text evidence="1">The sequence shown here is derived from an EMBL/GenBank/DDBJ whole genome shotgun (WGS) entry which is preliminary data.</text>
</comment>